<comment type="caution">
    <text evidence="1">The sequence shown here is derived from an EMBL/GenBank/DDBJ whole genome shotgun (WGS) entry which is preliminary data.</text>
</comment>
<organism evidence="1 2">
    <name type="scientific">Mycoplasma wenyonii</name>
    <dbReference type="NCBI Taxonomy" id="65123"/>
    <lineage>
        <taxon>Bacteria</taxon>
        <taxon>Bacillati</taxon>
        <taxon>Mycoplasmatota</taxon>
        <taxon>Mollicutes</taxon>
        <taxon>Mycoplasmataceae</taxon>
        <taxon>Mycoplasma</taxon>
    </lineage>
</organism>
<dbReference type="EMBL" id="QKVO01000012">
    <property type="protein sequence ID" value="RAO94907.1"/>
    <property type="molecule type" value="Genomic_DNA"/>
</dbReference>
<dbReference type="RefSeq" id="WP_181454159.1">
    <property type="nucleotide sequence ID" value="NZ_QKVO01000012.1"/>
</dbReference>
<name>A0A328PRG4_9MOLU</name>
<evidence type="ECO:0000313" key="1">
    <source>
        <dbReference type="EMBL" id="RAO94907.1"/>
    </source>
</evidence>
<gene>
    <name evidence="1" type="ORF">DNK47_02635</name>
</gene>
<dbReference type="Proteomes" id="UP000249762">
    <property type="component" value="Unassembled WGS sequence"/>
</dbReference>
<proteinExistence type="predicted"/>
<reference evidence="2" key="1">
    <citation type="submission" date="2018-06" db="EMBL/GenBank/DDBJ databases">
        <authorList>
            <person name="Martinez Ocampo F."/>
            <person name="Quiroz Castaneda R.E."/>
            <person name="Rojas Lopez X."/>
        </authorList>
    </citation>
    <scope>NUCLEOTIDE SEQUENCE [LARGE SCALE GENOMIC DNA]</scope>
    <source>
        <strain evidence="2">INIFAP02</strain>
    </source>
</reference>
<keyword evidence="2" id="KW-1185">Reference proteome</keyword>
<feature type="non-terminal residue" evidence="1">
    <location>
        <position position="1"/>
    </location>
</feature>
<protein>
    <submittedName>
        <fullName evidence="1">Uncharacterized protein</fullName>
    </submittedName>
</protein>
<sequence>FSLKKKTFTFLNPLSCVTGGVCYGLSSVPWTSIFSEISSIYSQREWKITGHPRFILGSSDGGKRELSVDAEGLFKHKNSGKDISFEEVVIRWGAWPLNFGDVLVHNSSCEGGKYYVARHIWGDNYRLDNGKTVTLTTPLKNFCNGGGNNSKKVNTLTLNFQKTGGQSPSNIMIWIKSCTFKWNGGGLSLSCKCNANTNGSAEETVTLTLGSYSYKN</sequence>
<dbReference type="AlphaFoldDB" id="A0A328PRG4"/>
<evidence type="ECO:0000313" key="2">
    <source>
        <dbReference type="Proteomes" id="UP000249762"/>
    </source>
</evidence>
<accession>A0A328PRG4</accession>